<dbReference type="PANTHER" id="PTHR31987:SF1">
    <property type="entry name" value="GLUTAMINASE A"/>
    <property type="match status" value="1"/>
</dbReference>
<dbReference type="OrthoDB" id="2800273at2759"/>
<dbReference type="Pfam" id="PF17168">
    <property type="entry name" value="DUF5127"/>
    <property type="match status" value="1"/>
</dbReference>
<feature type="signal peptide" evidence="1">
    <location>
        <begin position="1"/>
        <end position="19"/>
    </location>
</feature>
<accession>A0A8E2DPH2</accession>
<dbReference type="EMBL" id="KV722356">
    <property type="protein sequence ID" value="OCH93360.1"/>
    <property type="molecule type" value="Genomic_DNA"/>
</dbReference>
<evidence type="ECO:0000256" key="1">
    <source>
        <dbReference type="SAM" id="SignalP"/>
    </source>
</evidence>
<dbReference type="InterPro" id="IPR052743">
    <property type="entry name" value="Glutaminase_GtaA"/>
</dbReference>
<name>A0A8E2DPH2_9APHY</name>
<proteinExistence type="predicted"/>
<keyword evidence="4" id="KW-1185">Reference proteome</keyword>
<protein>
    <recommendedName>
        <fullName evidence="2">Glutaminase A N-terminal domain-containing protein</fullName>
    </recommendedName>
</protein>
<dbReference type="PANTHER" id="PTHR31987">
    <property type="entry name" value="GLUTAMINASE A-RELATED"/>
    <property type="match status" value="1"/>
</dbReference>
<feature type="domain" description="Glutaminase A N-terminal" evidence="2">
    <location>
        <begin position="118"/>
        <end position="325"/>
    </location>
</feature>
<evidence type="ECO:0000259" key="2">
    <source>
        <dbReference type="Pfam" id="PF17168"/>
    </source>
</evidence>
<gene>
    <name evidence="3" type="ORF">OBBRIDRAFT_725019</name>
</gene>
<reference evidence="3 4" key="1">
    <citation type="submission" date="2016-07" db="EMBL/GenBank/DDBJ databases">
        <title>Draft genome of the white-rot fungus Obba rivulosa 3A-2.</title>
        <authorList>
            <consortium name="DOE Joint Genome Institute"/>
            <person name="Miettinen O."/>
            <person name="Riley R."/>
            <person name="Acob R."/>
            <person name="Barry K."/>
            <person name="Cullen D."/>
            <person name="De Vries R."/>
            <person name="Hainaut M."/>
            <person name="Hatakka A."/>
            <person name="Henrissat B."/>
            <person name="Hilden K."/>
            <person name="Kuo R."/>
            <person name="Labutti K."/>
            <person name="Lipzen A."/>
            <person name="Makela M.R."/>
            <person name="Sandor L."/>
            <person name="Spatafora J.W."/>
            <person name="Grigoriev I.V."/>
            <person name="Hibbett D.S."/>
        </authorList>
    </citation>
    <scope>NUCLEOTIDE SEQUENCE [LARGE SCALE GENOMIC DNA]</scope>
    <source>
        <strain evidence="3 4">3A-2</strain>
    </source>
</reference>
<feature type="chain" id="PRO_5034141566" description="Glutaminase A N-terminal domain-containing protein" evidence="1">
    <location>
        <begin position="20"/>
        <end position="340"/>
    </location>
</feature>
<organism evidence="3 4">
    <name type="scientific">Obba rivulosa</name>
    <dbReference type="NCBI Taxonomy" id="1052685"/>
    <lineage>
        <taxon>Eukaryota</taxon>
        <taxon>Fungi</taxon>
        <taxon>Dikarya</taxon>
        <taxon>Basidiomycota</taxon>
        <taxon>Agaricomycotina</taxon>
        <taxon>Agaricomycetes</taxon>
        <taxon>Polyporales</taxon>
        <taxon>Gelatoporiaceae</taxon>
        <taxon>Obba</taxon>
    </lineage>
</organism>
<dbReference type="Proteomes" id="UP000250043">
    <property type="component" value="Unassembled WGS sequence"/>
</dbReference>
<dbReference type="InterPro" id="IPR033433">
    <property type="entry name" value="GtaA_N"/>
</dbReference>
<sequence>MLTLSAFLFLVATLPFVRPHNIRVADQTFWPATIPLAVRSPYFSCWLPMEQNENPLAQWPQFWNYANNISVQTLGREGLVRVDGTTYQWLGSWTQQTQQSGARSVIPAKLTSFQITPTRTILTILAGAMNLNVTFLTPIEPSDWVRQSIPFSYVALEASSNDGQPHDFQVYADISAEWLSANGSSVVNWTTTSTSSIVYHEIKLTSPIPYGEVSGQANDGTMYHAMVNGAGVSFSTGSDESCRNQFQDSGGLNGSLDSDFRPITSNFPVFPFSVGFGSISSTPSPAVWAVGYVRDPVIHYTRPDGTKQSRGPYYRANFSSPMEFVCRSLNIIHFLQIYKK</sequence>
<evidence type="ECO:0000313" key="3">
    <source>
        <dbReference type="EMBL" id="OCH93360.1"/>
    </source>
</evidence>
<evidence type="ECO:0000313" key="4">
    <source>
        <dbReference type="Proteomes" id="UP000250043"/>
    </source>
</evidence>
<keyword evidence="1" id="KW-0732">Signal</keyword>
<dbReference type="AlphaFoldDB" id="A0A8E2DPH2"/>